<protein>
    <submittedName>
        <fullName evidence="1">Uncharacterized protein</fullName>
    </submittedName>
</protein>
<dbReference type="EMBL" id="CM044708">
    <property type="protein sequence ID" value="KAI5647948.1"/>
    <property type="molecule type" value="Genomic_DNA"/>
</dbReference>
<evidence type="ECO:0000313" key="1">
    <source>
        <dbReference type="EMBL" id="KAI5647948.1"/>
    </source>
</evidence>
<proteinExistence type="predicted"/>
<reference evidence="2" key="1">
    <citation type="journal article" date="2023" name="Nat. Plants">
        <title>Single-cell RNA sequencing provides a high-resolution roadmap for understanding the multicellular compartmentation of specialized metabolism.</title>
        <authorList>
            <person name="Sun S."/>
            <person name="Shen X."/>
            <person name="Li Y."/>
            <person name="Li Y."/>
            <person name="Wang S."/>
            <person name="Li R."/>
            <person name="Zhang H."/>
            <person name="Shen G."/>
            <person name="Guo B."/>
            <person name="Wei J."/>
            <person name="Xu J."/>
            <person name="St-Pierre B."/>
            <person name="Chen S."/>
            <person name="Sun C."/>
        </authorList>
    </citation>
    <scope>NUCLEOTIDE SEQUENCE [LARGE SCALE GENOMIC DNA]</scope>
</reference>
<name>A0ACB9ZLM5_CATRO</name>
<accession>A0ACB9ZLM5</accession>
<gene>
    <name evidence="1" type="ORF">M9H77_33953</name>
</gene>
<comment type="caution">
    <text evidence="1">The sequence shown here is derived from an EMBL/GenBank/DDBJ whole genome shotgun (WGS) entry which is preliminary data.</text>
</comment>
<organism evidence="1 2">
    <name type="scientific">Catharanthus roseus</name>
    <name type="common">Madagascar periwinkle</name>
    <name type="synonym">Vinca rosea</name>
    <dbReference type="NCBI Taxonomy" id="4058"/>
    <lineage>
        <taxon>Eukaryota</taxon>
        <taxon>Viridiplantae</taxon>
        <taxon>Streptophyta</taxon>
        <taxon>Embryophyta</taxon>
        <taxon>Tracheophyta</taxon>
        <taxon>Spermatophyta</taxon>
        <taxon>Magnoliopsida</taxon>
        <taxon>eudicotyledons</taxon>
        <taxon>Gunneridae</taxon>
        <taxon>Pentapetalae</taxon>
        <taxon>asterids</taxon>
        <taxon>lamiids</taxon>
        <taxon>Gentianales</taxon>
        <taxon>Apocynaceae</taxon>
        <taxon>Rauvolfioideae</taxon>
        <taxon>Vinceae</taxon>
        <taxon>Catharanthinae</taxon>
        <taxon>Catharanthus</taxon>
    </lineage>
</organism>
<dbReference type="Proteomes" id="UP001060085">
    <property type="component" value="Linkage Group LG08"/>
</dbReference>
<keyword evidence="2" id="KW-1185">Reference proteome</keyword>
<sequence length="139" mass="15594">MEIDPLQSKKHKRSESGKKTRNVPLLLESSVAPGVGDPNASAVGEDEEGLLAPEEVKRNTWRVALWREVNVVLTEINEQLTNECVVKDGELRSLNESFVHSQQDLDKCKEALMHKEQEVGVMTAELADLYMARAMYALM</sequence>
<evidence type="ECO:0000313" key="2">
    <source>
        <dbReference type="Proteomes" id="UP001060085"/>
    </source>
</evidence>